<keyword evidence="2" id="KW-1185">Reference proteome</keyword>
<name>A0A9J6GZX5_HAELO</name>
<gene>
    <name evidence="1" type="ORF">HPB48_006170</name>
</gene>
<accession>A0A9J6GZX5</accession>
<protein>
    <submittedName>
        <fullName evidence="1">Uncharacterized protein</fullName>
    </submittedName>
</protein>
<evidence type="ECO:0000313" key="1">
    <source>
        <dbReference type="EMBL" id="KAH9380012.1"/>
    </source>
</evidence>
<dbReference type="VEuPathDB" id="VectorBase:HLOH_057223"/>
<sequence>MGTIVKWWKIVNVKMPIKGARFRDDFKKPVFPSERDTKLSFLYDFLDWLEYCKKKQADTCKLAKETHGALHHTQTTQPLIDICRYCFDEVHMSFFLLGKFHTDLLEIGLKGTGGWLVSISRIHKAALRSGDQAAASKHTAPNRDVIRKDWK</sequence>
<dbReference type="EMBL" id="JABSTR010000010">
    <property type="protein sequence ID" value="KAH9380012.1"/>
    <property type="molecule type" value="Genomic_DNA"/>
</dbReference>
<dbReference type="Proteomes" id="UP000821853">
    <property type="component" value="Chromosome 8"/>
</dbReference>
<organism evidence="1 2">
    <name type="scientific">Haemaphysalis longicornis</name>
    <name type="common">Bush tick</name>
    <dbReference type="NCBI Taxonomy" id="44386"/>
    <lineage>
        <taxon>Eukaryota</taxon>
        <taxon>Metazoa</taxon>
        <taxon>Ecdysozoa</taxon>
        <taxon>Arthropoda</taxon>
        <taxon>Chelicerata</taxon>
        <taxon>Arachnida</taxon>
        <taxon>Acari</taxon>
        <taxon>Parasitiformes</taxon>
        <taxon>Ixodida</taxon>
        <taxon>Ixodoidea</taxon>
        <taxon>Ixodidae</taxon>
        <taxon>Haemaphysalinae</taxon>
        <taxon>Haemaphysalis</taxon>
    </lineage>
</organism>
<dbReference type="AlphaFoldDB" id="A0A9J6GZX5"/>
<evidence type="ECO:0000313" key="2">
    <source>
        <dbReference type="Proteomes" id="UP000821853"/>
    </source>
</evidence>
<comment type="caution">
    <text evidence="1">The sequence shown here is derived from an EMBL/GenBank/DDBJ whole genome shotgun (WGS) entry which is preliminary data.</text>
</comment>
<proteinExistence type="predicted"/>
<dbReference type="OrthoDB" id="6500857at2759"/>
<reference evidence="1 2" key="1">
    <citation type="journal article" date="2020" name="Cell">
        <title>Large-Scale Comparative Analyses of Tick Genomes Elucidate Their Genetic Diversity and Vector Capacities.</title>
        <authorList>
            <consortium name="Tick Genome and Microbiome Consortium (TIGMIC)"/>
            <person name="Jia N."/>
            <person name="Wang J."/>
            <person name="Shi W."/>
            <person name="Du L."/>
            <person name="Sun Y."/>
            <person name="Zhan W."/>
            <person name="Jiang J.F."/>
            <person name="Wang Q."/>
            <person name="Zhang B."/>
            <person name="Ji P."/>
            <person name="Bell-Sakyi L."/>
            <person name="Cui X.M."/>
            <person name="Yuan T.T."/>
            <person name="Jiang B.G."/>
            <person name="Yang W.F."/>
            <person name="Lam T.T."/>
            <person name="Chang Q.C."/>
            <person name="Ding S.J."/>
            <person name="Wang X.J."/>
            <person name="Zhu J.G."/>
            <person name="Ruan X.D."/>
            <person name="Zhao L."/>
            <person name="Wei J.T."/>
            <person name="Ye R.Z."/>
            <person name="Que T.C."/>
            <person name="Du C.H."/>
            <person name="Zhou Y.H."/>
            <person name="Cheng J.X."/>
            <person name="Dai P.F."/>
            <person name="Guo W.B."/>
            <person name="Han X.H."/>
            <person name="Huang E.J."/>
            <person name="Li L.F."/>
            <person name="Wei W."/>
            <person name="Gao Y.C."/>
            <person name="Liu J.Z."/>
            <person name="Shao H.Z."/>
            <person name="Wang X."/>
            <person name="Wang C.C."/>
            <person name="Yang T.C."/>
            <person name="Huo Q.B."/>
            <person name="Li W."/>
            <person name="Chen H.Y."/>
            <person name="Chen S.E."/>
            <person name="Zhou L.G."/>
            <person name="Ni X.B."/>
            <person name="Tian J.H."/>
            <person name="Sheng Y."/>
            <person name="Liu T."/>
            <person name="Pan Y.S."/>
            <person name="Xia L.Y."/>
            <person name="Li J."/>
            <person name="Zhao F."/>
            <person name="Cao W.C."/>
        </authorList>
    </citation>
    <scope>NUCLEOTIDE SEQUENCE [LARGE SCALE GENOMIC DNA]</scope>
    <source>
        <strain evidence="1">HaeL-2018</strain>
    </source>
</reference>